<dbReference type="NCBIfam" id="NF003810">
    <property type="entry name" value="PRK05399.1"/>
    <property type="match status" value="1"/>
</dbReference>
<evidence type="ECO:0000313" key="11">
    <source>
        <dbReference type="EMBL" id="KAF2075091.1"/>
    </source>
</evidence>
<dbReference type="InterPro" id="IPR032642">
    <property type="entry name" value="Msh2_ATP-bd"/>
</dbReference>
<evidence type="ECO:0000256" key="9">
    <source>
        <dbReference type="SAM" id="Coils"/>
    </source>
</evidence>
<dbReference type="Pfam" id="PF00488">
    <property type="entry name" value="MutS_V"/>
    <property type="match status" value="1"/>
</dbReference>
<dbReference type="Gene3D" id="3.30.420.110">
    <property type="entry name" value="MutS, connector domain"/>
    <property type="match status" value="1"/>
</dbReference>
<dbReference type="AlphaFoldDB" id="A0A8J4UU66"/>
<evidence type="ECO:0000256" key="2">
    <source>
        <dbReference type="ARBA" id="ARBA00006271"/>
    </source>
</evidence>
<dbReference type="GO" id="GO:0030983">
    <property type="term" value="F:mismatched DNA binding"/>
    <property type="evidence" value="ECO:0007669"/>
    <property type="project" value="InterPro"/>
</dbReference>
<dbReference type="SUPFAM" id="SSF52540">
    <property type="entry name" value="P-loop containing nucleoside triphosphate hydrolases"/>
    <property type="match status" value="1"/>
</dbReference>
<keyword evidence="12" id="KW-1185">Reference proteome</keyword>
<organism evidence="11 12">
    <name type="scientific">Polysphondylium violaceum</name>
    <dbReference type="NCBI Taxonomy" id="133409"/>
    <lineage>
        <taxon>Eukaryota</taxon>
        <taxon>Amoebozoa</taxon>
        <taxon>Evosea</taxon>
        <taxon>Eumycetozoa</taxon>
        <taxon>Dictyostelia</taxon>
        <taxon>Dictyosteliales</taxon>
        <taxon>Dictyosteliaceae</taxon>
        <taxon>Polysphondylium</taxon>
    </lineage>
</organism>
<dbReference type="PANTHER" id="PTHR11361">
    <property type="entry name" value="DNA MISMATCH REPAIR PROTEIN MUTS FAMILY MEMBER"/>
    <property type="match status" value="1"/>
</dbReference>
<dbReference type="GO" id="GO:0006298">
    <property type="term" value="P:mismatch repair"/>
    <property type="evidence" value="ECO:0007669"/>
    <property type="project" value="InterPro"/>
</dbReference>
<evidence type="ECO:0000256" key="3">
    <source>
        <dbReference type="ARBA" id="ARBA00022741"/>
    </source>
</evidence>
<dbReference type="CDD" id="cd03285">
    <property type="entry name" value="ABC_MSH2_euk"/>
    <property type="match status" value="1"/>
</dbReference>
<keyword evidence="3" id="KW-0547">Nucleotide-binding</keyword>
<reference evidence="11" key="1">
    <citation type="submission" date="2020-01" db="EMBL/GenBank/DDBJ databases">
        <title>Development of genomics and gene disruption for Polysphondylium violaceum indicates a role for the polyketide synthase stlB in stalk morphogenesis.</title>
        <authorList>
            <person name="Narita B."/>
            <person name="Kawabe Y."/>
            <person name="Kin K."/>
            <person name="Saito T."/>
            <person name="Gibbs R."/>
            <person name="Kuspa A."/>
            <person name="Muzny D."/>
            <person name="Queller D."/>
            <person name="Richards S."/>
            <person name="Strassman J."/>
            <person name="Sucgang R."/>
            <person name="Worley K."/>
            <person name="Schaap P."/>
        </authorList>
    </citation>
    <scope>NUCLEOTIDE SEQUENCE</scope>
    <source>
        <strain evidence="11">QSvi11</strain>
    </source>
</reference>
<dbReference type="GO" id="GO:0006312">
    <property type="term" value="P:mitotic recombination"/>
    <property type="evidence" value="ECO:0007669"/>
    <property type="project" value="TreeGrafter"/>
</dbReference>
<evidence type="ECO:0000313" key="12">
    <source>
        <dbReference type="Proteomes" id="UP000695562"/>
    </source>
</evidence>
<keyword evidence="4" id="KW-0227">DNA damage</keyword>
<dbReference type="Gene3D" id="1.10.1420.10">
    <property type="match status" value="2"/>
</dbReference>
<dbReference type="InterPro" id="IPR045076">
    <property type="entry name" value="MutS"/>
</dbReference>
<keyword evidence="9" id="KW-0175">Coiled coil</keyword>
<dbReference type="Pfam" id="PF05192">
    <property type="entry name" value="MutS_III"/>
    <property type="match status" value="1"/>
</dbReference>
<dbReference type="SUPFAM" id="SSF48334">
    <property type="entry name" value="DNA repair protein MutS, domain III"/>
    <property type="match status" value="1"/>
</dbReference>
<dbReference type="InterPro" id="IPR007861">
    <property type="entry name" value="DNA_mismatch_repair_MutS_clamp"/>
</dbReference>
<dbReference type="SMART" id="SM00533">
    <property type="entry name" value="MUTSd"/>
    <property type="match status" value="1"/>
</dbReference>
<evidence type="ECO:0000256" key="5">
    <source>
        <dbReference type="ARBA" id="ARBA00022840"/>
    </source>
</evidence>
<feature type="coiled-coil region" evidence="9">
    <location>
        <begin position="486"/>
        <end position="513"/>
    </location>
</feature>
<keyword evidence="5" id="KW-0067">ATP-binding</keyword>
<dbReference type="InterPro" id="IPR036678">
    <property type="entry name" value="MutS_con_dom_sf"/>
</dbReference>
<dbReference type="InterPro" id="IPR027417">
    <property type="entry name" value="P-loop_NTPase"/>
</dbReference>
<dbReference type="OrthoDB" id="295033at2759"/>
<dbReference type="FunFam" id="3.40.50.300:FF:000523">
    <property type="entry name" value="DNA mismatch repair protein"/>
    <property type="match status" value="1"/>
</dbReference>
<keyword evidence="7" id="KW-0234">DNA repair</keyword>
<dbReference type="FunFam" id="3.30.420.110:FF:000002">
    <property type="entry name" value="DNA mismatch repair protein"/>
    <property type="match status" value="1"/>
</dbReference>
<comment type="subcellular location">
    <subcellularLocation>
        <location evidence="1">Nucleus</location>
    </subcellularLocation>
</comment>
<evidence type="ECO:0000259" key="10">
    <source>
        <dbReference type="PROSITE" id="PS00486"/>
    </source>
</evidence>
<dbReference type="FunFam" id="1.10.1420.10:FF:000105">
    <property type="entry name" value="DNA mismatch repair protein Msh2"/>
    <property type="match status" value="1"/>
</dbReference>
<dbReference type="Proteomes" id="UP000695562">
    <property type="component" value="Unassembled WGS sequence"/>
</dbReference>
<dbReference type="InterPro" id="IPR011184">
    <property type="entry name" value="DNA_mismatch_repair_Msh2"/>
</dbReference>
<dbReference type="SUPFAM" id="SSF53150">
    <property type="entry name" value="DNA repair protein MutS, domain II"/>
    <property type="match status" value="1"/>
</dbReference>
<evidence type="ECO:0000256" key="7">
    <source>
        <dbReference type="ARBA" id="ARBA00023204"/>
    </source>
</evidence>
<dbReference type="Gene3D" id="3.40.1170.10">
    <property type="entry name" value="DNA repair protein MutS, domain I"/>
    <property type="match status" value="1"/>
</dbReference>
<dbReference type="InterPro" id="IPR007860">
    <property type="entry name" value="DNA_mmatch_repair_MutS_con_dom"/>
</dbReference>
<dbReference type="Pfam" id="PF05188">
    <property type="entry name" value="MutS_II"/>
    <property type="match status" value="1"/>
</dbReference>
<evidence type="ECO:0000256" key="4">
    <source>
        <dbReference type="ARBA" id="ARBA00022763"/>
    </source>
</evidence>
<name>A0A8J4UU66_9MYCE</name>
<dbReference type="Gene3D" id="3.40.50.300">
    <property type="entry name" value="P-loop containing nucleotide triphosphate hydrolases"/>
    <property type="match status" value="1"/>
</dbReference>
<dbReference type="PROSITE" id="PS00486">
    <property type="entry name" value="DNA_MISMATCH_REPAIR_2"/>
    <property type="match status" value="1"/>
</dbReference>
<dbReference type="InterPro" id="IPR036187">
    <property type="entry name" value="DNA_mismatch_repair_MutS_sf"/>
</dbReference>
<dbReference type="GO" id="GO:0140664">
    <property type="term" value="F:ATP-dependent DNA damage sensor activity"/>
    <property type="evidence" value="ECO:0007669"/>
    <property type="project" value="InterPro"/>
</dbReference>
<dbReference type="Pfam" id="PF05190">
    <property type="entry name" value="MutS_IV"/>
    <property type="match status" value="1"/>
</dbReference>
<dbReference type="GO" id="GO:0032301">
    <property type="term" value="C:MutSalpha complex"/>
    <property type="evidence" value="ECO:0007669"/>
    <property type="project" value="TreeGrafter"/>
</dbReference>
<dbReference type="PANTHER" id="PTHR11361:SF35">
    <property type="entry name" value="DNA MISMATCH REPAIR PROTEIN MSH2"/>
    <property type="match status" value="1"/>
</dbReference>
<dbReference type="PIRSF" id="PIRSF005813">
    <property type="entry name" value="MSH2"/>
    <property type="match status" value="1"/>
</dbReference>
<comment type="similarity">
    <text evidence="2">Belongs to the DNA mismatch repair MutS family.</text>
</comment>
<dbReference type="SMART" id="SM00534">
    <property type="entry name" value="MUTSac"/>
    <property type="match status" value="1"/>
</dbReference>
<feature type="domain" description="DNA mismatch repair proteins mutS family" evidence="10">
    <location>
        <begin position="757"/>
        <end position="773"/>
    </location>
</feature>
<accession>A0A8J4UU66</accession>
<protein>
    <recommendedName>
        <fullName evidence="10">DNA mismatch repair proteins mutS family domain-containing protein</fullName>
    </recommendedName>
</protein>
<dbReference type="GO" id="GO:0005524">
    <property type="term" value="F:ATP binding"/>
    <property type="evidence" value="ECO:0007669"/>
    <property type="project" value="UniProtKB-KW"/>
</dbReference>
<keyword evidence="8" id="KW-0539">Nucleus</keyword>
<evidence type="ECO:0000256" key="8">
    <source>
        <dbReference type="ARBA" id="ARBA00023242"/>
    </source>
</evidence>
<evidence type="ECO:0000256" key="1">
    <source>
        <dbReference type="ARBA" id="ARBA00004123"/>
    </source>
</evidence>
<sequence>MSDTEDSSSQTTTQAVVLKEDKGFVSFFQTLDDTDTNTIKLFDRKGYYSLHGQDAVFVSLMHFKTKKSLKYWTIEQAKKKLKTSNTVVHSKSNNEDDEEQEDGLAYLTIRQGVEYETIIKELFDEKKKIEIWGNRPNRANQWEIIKKGSPGNIQMFEDVIQTNIEGSCMMALKIAREKGTLTFGIAFGDATFKTLGLSQFVDNDHLSNLSSFIMQMSIKECLIYNDLKSYDHKKVTEKLEEAGIPITIVPKADFNSKNVDQDLTRLLGNISNNLIDLEQEHAIQSVSCLIKHLELLSNANFFGKFKLEKFDLEKYMRLDPSSFKGLHIIESKEATKDQSLYSLLNQCNTPMGSRLLLQWVKQPLIDTDEIEVRLNFVDAFYNDLELRESLRANDLKKVGDLDRLAKKFYGQKSSLEDCVNLYGTTQRLPVLLSSLRNYSGTYQEILQINFVEPLTGMIQGFKKFAAMVETTIDLDLANDKHEYVIRATFNEDLKKMQDKKNEISKKIESTRLNVSDAIGLDESKVKLHYTDKDGYLLRISRKDEPSIRKNTKCIVYATQKDGVRFSTKELGMLNEAYTKISAAYQEKQSGIAKRALEIAASFVPLIEDLSSLIATLDVFVTMAHVSSISPIPYVRPTVHPLGQGSTEIVGGRHPCVEIQDGVSFIPNDISLVRDESQFQIITGPNMGGKSTFIRQVGLIVLMAQIGCFVPCQEASISVVDCILSRVGAGDSQLRGVSTFMAEMLETSYILKVATKNSLIIIDELGRGTSTYDGFGLAWGIAEYICNQIGGFCLFATHFHELTVLEEMMPMVKNLHVAATADNNTFTLLYKVEKGSCDQSFGIHVAVLADFPKEVIDLAKLKAKELESFESNTLKKNYNQFLDEFKEIDLNNADQEKTLSLVQNLLSKYSIDINN</sequence>
<gene>
    <name evidence="11" type="ORF">CYY_003611</name>
</gene>
<dbReference type="InterPro" id="IPR007696">
    <property type="entry name" value="DNA_mismatch_repair_MutS_core"/>
</dbReference>
<dbReference type="EMBL" id="AJWJ01000115">
    <property type="protein sequence ID" value="KAF2075091.1"/>
    <property type="molecule type" value="Genomic_DNA"/>
</dbReference>
<proteinExistence type="inferred from homology"/>
<comment type="caution">
    <text evidence="11">The sequence shown here is derived from an EMBL/GenBank/DDBJ whole genome shotgun (WGS) entry which is preliminary data.</text>
</comment>
<dbReference type="InterPro" id="IPR000432">
    <property type="entry name" value="DNA_mismatch_repair_MutS_C"/>
</dbReference>
<dbReference type="InterPro" id="IPR016151">
    <property type="entry name" value="DNA_mismatch_repair_MutS_N"/>
</dbReference>
<keyword evidence="6" id="KW-0238">DNA-binding</keyword>
<evidence type="ECO:0000256" key="6">
    <source>
        <dbReference type="ARBA" id="ARBA00023125"/>
    </source>
</evidence>